<reference evidence="3" key="1">
    <citation type="submission" date="2023-10" db="EMBL/GenBank/DDBJ databases">
        <title>Genome assemblies of two species of porcelain crab, Petrolisthes cinctipes and Petrolisthes manimaculis (Anomura: Porcellanidae).</title>
        <authorList>
            <person name="Angst P."/>
        </authorList>
    </citation>
    <scope>NUCLEOTIDE SEQUENCE</scope>
    <source>
        <strain evidence="3">PB745_01</strain>
        <tissue evidence="3">Gill</tissue>
    </source>
</reference>
<feature type="domain" description="Myotubularin phosphatase" evidence="2">
    <location>
        <begin position="1"/>
        <end position="60"/>
    </location>
</feature>
<dbReference type="GO" id="GO:0004438">
    <property type="term" value="F:phosphatidylinositol-3-phosphate phosphatase activity"/>
    <property type="evidence" value="ECO:0007669"/>
    <property type="project" value="TreeGrafter"/>
</dbReference>
<dbReference type="Proteomes" id="UP001286313">
    <property type="component" value="Unassembled WGS sequence"/>
</dbReference>
<dbReference type="GO" id="GO:0106018">
    <property type="term" value="F:phosphatidylinositol-3,5-bisphosphate phosphatase activity"/>
    <property type="evidence" value="ECO:0007669"/>
    <property type="project" value="TreeGrafter"/>
</dbReference>
<comment type="caution">
    <text evidence="3">The sequence shown here is derived from an EMBL/GenBank/DDBJ whole genome shotgun (WGS) entry which is preliminary data.</text>
</comment>
<proteinExistence type="inferred from homology"/>
<organism evidence="3 4">
    <name type="scientific">Petrolisthes cinctipes</name>
    <name type="common">Flat porcelain crab</name>
    <dbReference type="NCBI Taxonomy" id="88211"/>
    <lineage>
        <taxon>Eukaryota</taxon>
        <taxon>Metazoa</taxon>
        <taxon>Ecdysozoa</taxon>
        <taxon>Arthropoda</taxon>
        <taxon>Crustacea</taxon>
        <taxon>Multicrustacea</taxon>
        <taxon>Malacostraca</taxon>
        <taxon>Eumalacostraca</taxon>
        <taxon>Eucarida</taxon>
        <taxon>Decapoda</taxon>
        <taxon>Pleocyemata</taxon>
        <taxon>Anomura</taxon>
        <taxon>Galatheoidea</taxon>
        <taxon>Porcellanidae</taxon>
        <taxon>Petrolisthes</taxon>
    </lineage>
</organism>
<dbReference type="PANTHER" id="PTHR10807:SF8">
    <property type="entry name" value="PHOSPHATIDYLINOSITOL-3-PHOSPHATE PHOSPHATASE"/>
    <property type="match status" value="1"/>
</dbReference>
<dbReference type="Pfam" id="PF06602">
    <property type="entry name" value="Myotub-related"/>
    <property type="match status" value="1"/>
</dbReference>
<dbReference type="InterPro" id="IPR010569">
    <property type="entry name" value="Myotubularin-like_Pase_dom"/>
</dbReference>
<dbReference type="EMBL" id="JAWQEG010006495">
    <property type="protein sequence ID" value="KAK3854665.1"/>
    <property type="molecule type" value="Genomic_DNA"/>
</dbReference>
<dbReference type="PANTHER" id="PTHR10807">
    <property type="entry name" value="MYOTUBULARIN-RELATED"/>
    <property type="match status" value="1"/>
</dbReference>
<dbReference type="AlphaFoldDB" id="A0AAE1BTH9"/>
<dbReference type="InterPro" id="IPR029021">
    <property type="entry name" value="Prot-tyrosine_phosphatase-like"/>
</dbReference>
<dbReference type="InterPro" id="IPR030564">
    <property type="entry name" value="Myotubularin"/>
</dbReference>
<comment type="similarity">
    <text evidence="1">Belongs to the protein-tyrosine phosphatase family. Non-receptor class myotubularin subfamily.</text>
</comment>
<dbReference type="SUPFAM" id="SSF52799">
    <property type="entry name" value="(Phosphotyrosine protein) phosphatases II"/>
    <property type="match status" value="1"/>
</dbReference>
<dbReference type="PROSITE" id="PS51339">
    <property type="entry name" value="PPASE_MYOTUBULARIN"/>
    <property type="match status" value="1"/>
</dbReference>
<sequence>DALCRSSQPLAGFSARCEEDEQLLDCIRSANPNAAHMIVVDTRPKINAMANRAAGKGYEK</sequence>
<dbReference type="GO" id="GO:0046856">
    <property type="term" value="P:phosphatidylinositol dephosphorylation"/>
    <property type="evidence" value="ECO:0007669"/>
    <property type="project" value="TreeGrafter"/>
</dbReference>
<accession>A0AAE1BTH9</accession>
<evidence type="ECO:0000256" key="1">
    <source>
        <dbReference type="ARBA" id="ARBA00007471"/>
    </source>
</evidence>
<protein>
    <recommendedName>
        <fullName evidence="2">Myotubularin phosphatase domain-containing protein</fullName>
    </recommendedName>
</protein>
<name>A0AAE1BTH9_PETCI</name>
<gene>
    <name evidence="3" type="ORF">Pcinc_038870</name>
</gene>
<keyword evidence="4" id="KW-1185">Reference proteome</keyword>
<dbReference type="GO" id="GO:0005737">
    <property type="term" value="C:cytoplasm"/>
    <property type="evidence" value="ECO:0007669"/>
    <property type="project" value="TreeGrafter"/>
</dbReference>
<evidence type="ECO:0000313" key="3">
    <source>
        <dbReference type="EMBL" id="KAK3854665.1"/>
    </source>
</evidence>
<feature type="non-terminal residue" evidence="3">
    <location>
        <position position="1"/>
    </location>
</feature>
<evidence type="ECO:0000313" key="4">
    <source>
        <dbReference type="Proteomes" id="UP001286313"/>
    </source>
</evidence>
<evidence type="ECO:0000259" key="2">
    <source>
        <dbReference type="PROSITE" id="PS51339"/>
    </source>
</evidence>